<evidence type="ECO:0000259" key="13">
    <source>
        <dbReference type="Pfam" id="PF17900"/>
    </source>
</evidence>
<sequence length="685" mass="80047">MIRFFLVFFFLCGRFYGQHQQHVNFVESKVVIEPLPKEKAIKGTVSYTFKILSAVDSVFLDAQNIHLNEVSIDGEKTAFENNGKRLVLKKRFKKNKTYQLKIAYTTKPKQTVYFLGWDDNIRHNEQIWTQGQGKYTSHWLPSFDDMQEKVEFDVSILAEKNYEVIANGQLRSQKDSLNKTLWQYDMQKPMSSYLLAFAIGNYNKQKFISKSGVSIDNYYYPSDSLKVEPTYRYTQEIFDFLESEIGVTYPWQNYKQVPVRDFIYAGMENTGCTIFSEGYVVDSTGFVDKNYVNVNAHELAHQWFGNLVTEKDGHHHWLHEGFATYYAYMAEKKVFGNDFFYWKLWDTAQELHRMSEAGRGEALTDPKSSSLTFYEKGAWALAILRERVGEDAFQNGMKSYLTKYSFQNATIEDFLNEIKAETNTDLTEFEQSWLNSDKFPEEEAITYLKKYNESIRAFVDNEMNGNQLKNVLSGNHPHQYKIALLEKFKSTLSSEALINSAIESDLLTRQKMLQLVEDIPMESKEDIETLLGDKSYISQELALYKLWSSFSNDREKYLEVTEGVEGLPNKNVRLLWLTLAIVTESFKPESTNEYYNELVDYTDPSFSWDVRMGAFQYLAEIGLSDDALVNLIDATEHHSWQFKKYARNLTDELLQQKEYQKRIATVFKKLNQNDFRYINSKLKEE</sequence>
<evidence type="ECO:0000256" key="5">
    <source>
        <dbReference type="ARBA" id="ARBA00015611"/>
    </source>
</evidence>
<evidence type="ECO:0000256" key="2">
    <source>
        <dbReference type="ARBA" id="ARBA00001947"/>
    </source>
</evidence>
<dbReference type="EC" id="3.4.11.2" evidence="4"/>
<accession>A0A3G2L7K8</accession>
<evidence type="ECO:0000256" key="10">
    <source>
        <dbReference type="ARBA" id="ARBA00022833"/>
    </source>
</evidence>
<dbReference type="Pfam" id="PF01433">
    <property type="entry name" value="Peptidase_M1"/>
    <property type="match status" value="1"/>
</dbReference>
<evidence type="ECO:0000259" key="12">
    <source>
        <dbReference type="Pfam" id="PF01433"/>
    </source>
</evidence>
<evidence type="ECO:0000256" key="1">
    <source>
        <dbReference type="ARBA" id="ARBA00000098"/>
    </source>
</evidence>
<evidence type="ECO:0000256" key="6">
    <source>
        <dbReference type="ARBA" id="ARBA00022438"/>
    </source>
</evidence>
<evidence type="ECO:0000256" key="4">
    <source>
        <dbReference type="ARBA" id="ARBA00012564"/>
    </source>
</evidence>
<name>A0A3G2L7K8_9FLAO</name>
<evidence type="ECO:0000313" key="15">
    <source>
        <dbReference type="Proteomes" id="UP000276309"/>
    </source>
</evidence>
<evidence type="ECO:0000313" key="14">
    <source>
        <dbReference type="EMBL" id="AYN68181.1"/>
    </source>
</evidence>
<comment type="catalytic activity">
    <reaction evidence="1">
        <text>Release of an N-terminal amino acid, Xaa-|-Yaa- from a peptide, amide or arylamide. Xaa is preferably Ala, but may be most amino acids including Pro (slow action). When a terminal hydrophobic residue is followed by a prolyl residue, the two may be released as an intact Xaa-Pro dipeptide.</text>
        <dbReference type="EC" id="3.4.11.2"/>
    </reaction>
</comment>
<comment type="similarity">
    <text evidence="3">Belongs to the peptidase M1 family.</text>
</comment>
<keyword evidence="10" id="KW-0862">Zinc</keyword>
<keyword evidence="15" id="KW-1185">Reference proteome</keyword>
<feature type="domain" description="Aminopeptidase N-like N-terminal" evidence="13">
    <location>
        <begin position="30"/>
        <end position="194"/>
    </location>
</feature>
<dbReference type="PANTHER" id="PTHR11533:SF174">
    <property type="entry name" value="PUROMYCIN-SENSITIVE AMINOPEPTIDASE-RELATED"/>
    <property type="match status" value="1"/>
</dbReference>
<reference evidence="14 15" key="1">
    <citation type="submission" date="2018-08" db="EMBL/GenBank/DDBJ databases">
        <title>The reduced genetic potential of extracellular carbohydrate catabolism in Euzebyella marina RN62, a Flavobacteriia bacterium isolated from the hadal water.</title>
        <authorList>
            <person name="Xue C."/>
        </authorList>
    </citation>
    <scope>NUCLEOTIDE SEQUENCE [LARGE SCALE GENOMIC DNA]</scope>
    <source>
        <strain evidence="14 15">RN62</strain>
    </source>
</reference>
<dbReference type="EMBL" id="CP032050">
    <property type="protein sequence ID" value="AYN68181.1"/>
    <property type="molecule type" value="Genomic_DNA"/>
</dbReference>
<dbReference type="GO" id="GO:0016020">
    <property type="term" value="C:membrane"/>
    <property type="evidence" value="ECO:0007669"/>
    <property type="project" value="TreeGrafter"/>
</dbReference>
<dbReference type="Gene3D" id="2.60.40.1730">
    <property type="entry name" value="tricorn interacting facor f3 domain"/>
    <property type="match status" value="1"/>
</dbReference>
<dbReference type="GO" id="GO:0042277">
    <property type="term" value="F:peptide binding"/>
    <property type="evidence" value="ECO:0007669"/>
    <property type="project" value="TreeGrafter"/>
</dbReference>
<dbReference type="InterPro" id="IPR027268">
    <property type="entry name" value="Peptidase_M4/M1_CTD_sf"/>
</dbReference>
<dbReference type="SUPFAM" id="SSF55486">
    <property type="entry name" value="Metalloproteases ('zincins'), catalytic domain"/>
    <property type="match status" value="1"/>
</dbReference>
<dbReference type="PANTHER" id="PTHR11533">
    <property type="entry name" value="PROTEASE M1 ZINC METALLOPROTEASE"/>
    <property type="match status" value="1"/>
</dbReference>
<evidence type="ECO:0000256" key="8">
    <source>
        <dbReference type="ARBA" id="ARBA00022723"/>
    </source>
</evidence>
<dbReference type="InterPro" id="IPR042097">
    <property type="entry name" value="Aminopeptidase_N-like_N_sf"/>
</dbReference>
<keyword evidence="6" id="KW-0031">Aminopeptidase</keyword>
<organism evidence="14 15">
    <name type="scientific">Euzebyella marina</name>
    <dbReference type="NCBI Taxonomy" id="1761453"/>
    <lineage>
        <taxon>Bacteria</taxon>
        <taxon>Pseudomonadati</taxon>
        <taxon>Bacteroidota</taxon>
        <taxon>Flavobacteriia</taxon>
        <taxon>Flavobacteriales</taxon>
        <taxon>Flavobacteriaceae</taxon>
        <taxon>Euzebyella</taxon>
    </lineage>
</organism>
<keyword evidence="8" id="KW-0479">Metal-binding</keyword>
<keyword evidence="11" id="KW-0482">Metalloprotease</keyword>
<dbReference type="InterPro" id="IPR045357">
    <property type="entry name" value="Aminopeptidase_N-like_N"/>
</dbReference>
<dbReference type="GO" id="GO:0016285">
    <property type="term" value="F:alanyl aminopeptidase activity"/>
    <property type="evidence" value="ECO:0007669"/>
    <property type="project" value="UniProtKB-EC"/>
</dbReference>
<comment type="cofactor">
    <cofactor evidence="2">
        <name>Zn(2+)</name>
        <dbReference type="ChEBI" id="CHEBI:29105"/>
    </cofactor>
</comment>
<dbReference type="Gene3D" id="1.10.390.10">
    <property type="entry name" value="Neutral Protease Domain 2"/>
    <property type="match status" value="1"/>
</dbReference>
<proteinExistence type="inferred from homology"/>
<dbReference type="PRINTS" id="PR00756">
    <property type="entry name" value="ALADIPTASE"/>
</dbReference>
<dbReference type="GO" id="GO:0008270">
    <property type="term" value="F:zinc ion binding"/>
    <property type="evidence" value="ECO:0007669"/>
    <property type="project" value="InterPro"/>
</dbReference>
<dbReference type="Pfam" id="PF17900">
    <property type="entry name" value="Peptidase_M1_N"/>
    <property type="match status" value="1"/>
</dbReference>
<feature type="domain" description="Peptidase M1 membrane alanine aminopeptidase" evidence="12">
    <location>
        <begin position="233"/>
        <end position="433"/>
    </location>
</feature>
<evidence type="ECO:0000256" key="3">
    <source>
        <dbReference type="ARBA" id="ARBA00010136"/>
    </source>
</evidence>
<gene>
    <name evidence="14" type="ORF">D1013_12760</name>
</gene>
<dbReference type="Proteomes" id="UP000276309">
    <property type="component" value="Chromosome"/>
</dbReference>
<dbReference type="RefSeq" id="WP_121849196.1">
    <property type="nucleotide sequence ID" value="NZ_CP032050.1"/>
</dbReference>
<evidence type="ECO:0000256" key="9">
    <source>
        <dbReference type="ARBA" id="ARBA00022801"/>
    </source>
</evidence>
<dbReference type="GO" id="GO:0005737">
    <property type="term" value="C:cytoplasm"/>
    <property type="evidence" value="ECO:0007669"/>
    <property type="project" value="TreeGrafter"/>
</dbReference>
<dbReference type="InterPro" id="IPR001930">
    <property type="entry name" value="Peptidase_M1"/>
</dbReference>
<dbReference type="SUPFAM" id="SSF63737">
    <property type="entry name" value="Leukotriene A4 hydrolase N-terminal domain"/>
    <property type="match status" value="1"/>
</dbReference>
<dbReference type="GO" id="GO:0005615">
    <property type="term" value="C:extracellular space"/>
    <property type="evidence" value="ECO:0007669"/>
    <property type="project" value="TreeGrafter"/>
</dbReference>
<evidence type="ECO:0000256" key="11">
    <source>
        <dbReference type="ARBA" id="ARBA00023049"/>
    </source>
</evidence>
<evidence type="ECO:0000256" key="7">
    <source>
        <dbReference type="ARBA" id="ARBA00022670"/>
    </source>
</evidence>
<dbReference type="AlphaFoldDB" id="A0A3G2L7K8"/>
<dbReference type="InterPro" id="IPR014782">
    <property type="entry name" value="Peptidase_M1_dom"/>
</dbReference>
<dbReference type="GO" id="GO:0070006">
    <property type="term" value="F:metalloaminopeptidase activity"/>
    <property type="evidence" value="ECO:0007669"/>
    <property type="project" value="TreeGrafter"/>
</dbReference>
<dbReference type="InterPro" id="IPR050344">
    <property type="entry name" value="Peptidase_M1_aminopeptidases"/>
</dbReference>
<dbReference type="CDD" id="cd09603">
    <property type="entry name" value="M1_APN_like"/>
    <property type="match status" value="1"/>
</dbReference>
<dbReference type="GO" id="GO:0006508">
    <property type="term" value="P:proteolysis"/>
    <property type="evidence" value="ECO:0007669"/>
    <property type="project" value="UniProtKB-KW"/>
</dbReference>
<dbReference type="KEGG" id="emar:D1013_12760"/>
<keyword evidence="7" id="KW-0645">Protease</keyword>
<dbReference type="OrthoDB" id="100605at2"/>
<dbReference type="GO" id="GO:0043171">
    <property type="term" value="P:peptide catabolic process"/>
    <property type="evidence" value="ECO:0007669"/>
    <property type="project" value="TreeGrafter"/>
</dbReference>
<keyword evidence="9" id="KW-0378">Hydrolase</keyword>
<protein>
    <recommendedName>
        <fullName evidence="5">Aminopeptidase N</fullName>
        <ecNumber evidence="4">3.4.11.2</ecNumber>
    </recommendedName>
</protein>